<dbReference type="Pfam" id="PF10926">
    <property type="entry name" value="DUF2800"/>
    <property type="match status" value="1"/>
</dbReference>
<proteinExistence type="predicted"/>
<dbReference type="InterPro" id="IPR021229">
    <property type="entry name" value="DUF2800"/>
</dbReference>
<protein>
    <submittedName>
        <fullName evidence="1">Uncharacterized protein</fullName>
    </submittedName>
</protein>
<organism evidence="1">
    <name type="scientific">uncultured Caudovirales phage</name>
    <dbReference type="NCBI Taxonomy" id="2100421"/>
    <lineage>
        <taxon>Viruses</taxon>
        <taxon>Duplodnaviria</taxon>
        <taxon>Heunggongvirae</taxon>
        <taxon>Uroviricota</taxon>
        <taxon>Caudoviricetes</taxon>
        <taxon>Peduoviridae</taxon>
        <taxon>Maltschvirus</taxon>
        <taxon>Maltschvirus maltsch</taxon>
    </lineage>
</organism>
<evidence type="ECO:0000313" key="1">
    <source>
        <dbReference type="EMBL" id="CAB4202208.1"/>
    </source>
</evidence>
<feature type="non-terminal residue" evidence="1">
    <location>
        <position position="69"/>
    </location>
</feature>
<gene>
    <name evidence="1" type="ORF">UFOVP1366_1</name>
</gene>
<accession>A0A6J5S2Z6</accession>
<sequence length="69" mass="7058">MQHSKIVGGSTAKRVMACPGSVALVDKMPLQKITSYANEGTLLHDTIADVLVHGGAPADHLGRAHGGVA</sequence>
<reference evidence="1" key="1">
    <citation type="submission" date="2020-05" db="EMBL/GenBank/DDBJ databases">
        <authorList>
            <person name="Chiriac C."/>
            <person name="Salcher M."/>
            <person name="Ghai R."/>
            <person name="Kavagutti S V."/>
        </authorList>
    </citation>
    <scope>NUCLEOTIDE SEQUENCE</scope>
</reference>
<name>A0A6J5S2Z6_9CAUD</name>
<dbReference type="EMBL" id="LR797326">
    <property type="protein sequence ID" value="CAB4202208.1"/>
    <property type="molecule type" value="Genomic_DNA"/>
</dbReference>